<keyword evidence="4" id="KW-0804">Transcription</keyword>
<evidence type="ECO:0000256" key="4">
    <source>
        <dbReference type="ARBA" id="ARBA00023163"/>
    </source>
</evidence>
<dbReference type="RefSeq" id="WP_121157979.1">
    <property type="nucleotide sequence ID" value="NZ_RBKT01000001.1"/>
</dbReference>
<dbReference type="InterPro" id="IPR005119">
    <property type="entry name" value="LysR_subst-bd"/>
</dbReference>
<dbReference type="PANTHER" id="PTHR30126:SF39">
    <property type="entry name" value="HTH-TYPE TRANSCRIPTIONAL REGULATOR CYSL"/>
    <property type="match status" value="1"/>
</dbReference>
<evidence type="ECO:0000256" key="2">
    <source>
        <dbReference type="ARBA" id="ARBA00023015"/>
    </source>
</evidence>
<comment type="similarity">
    <text evidence="1">Belongs to the LysR transcriptional regulatory family.</text>
</comment>
<dbReference type="Proteomes" id="UP000277671">
    <property type="component" value="Unassembled WGS sequence"/>
</dbReference>
<dbReference type="Gene3D" id="3.40.190.10">
    <property type="entry name" value="Periplasmic binding protein-like II"/>
    <property type="match status" value="2"/>
</dbReference>
<dbReference type="SUPFAM" id="SSF53850">
    <property type="entry name" value="Periplasmic binding protein-like II"/>
    <property type="match status" value="1"/>
</dbReference>
<dbReference type="Gene3D" id="1.10.10.10">
    <property type="entry name" value="Winged helix-like DNA-binding domain superfamily/Winged helix DNA-binding domain"/>
    <property type="match status" value="1"/>
</dbReference>
<sequence length="311" mass="33300">MSDLPDLESLRLLVDVAELGSIGQAARAAGIAQPSATKRLAALERWAGVPLLLRTHRGSPLTDDGRVVVGWAIRLLGAADEFRHSLVALREARAAQLRVAASMTVAEALLPRWLHHLRMTYPDIRVGLTVINSTEVARLVLADEGIDVGFVEGPTVPEGLDTLVVGHDQLIVVVAPGHRWARRRQPLEPTELAGTRLVVREVGSGTRETLERALADLDPLPPELALGSNAAVKGAAMAGTAPAVLSRYAVEMELAAKLLVAIPVRGLTLSRTLRAVWPRGRRLTGSATALLQAIARSGRTERAESDRPDEP</sequence>
<dbReference type="GO" id="GO:0000976">
    <property type="term" value="F:transcription cis-regulatory region binding"/>
    <property type="evidence" value="ECO:0007669"/>
    <property type="project" value="TreeGrafter"/>
</dbReference>
<dbReference type="GO" id="GO:0003700">
    <property type="term" value="F:DNA-binding transcription factor activity"/>
    <property type="evidence" value="ECO:0007669"/>
    <property type="project" value="InterPro"/>
</dbReference>
<evidence type="ECO:0000259" key="5">
    <source>
        <dbReference type="PROSITE" id="PS50931"/>
    </source>
</evidence>
<dbReference type="EMBL" id="RBKT01000001">
    <property type="protein sequence ID" value="RKR89559.1"/>
    <property type="molecule type" value="Genomic_DNA"/>
</dbReference>
<dbReference type="InterPro" id="IPR000847">
    <property type="entry name" value="LysR_HTH_N"/>
</dbReference>
<dbReference type="InterPro" id="IPR036390">
    <property type="entry name" value="WH_DNA-bd_sf"/>
</dbReference>
<feature type="domain" description="HTH lysR-type" evidence="5">
    <location>
        <begin position="5"/>
        <end position="62"/>
    </location>
</feature>
<evidence type="ECO:0000256" key="1">
    <source>
        <dbReference type="ARBA" id="ARBA00009437"/>
    </source>
</evidence>
<reference evidence="6 7" key="1">
    <citation type="submission" date="2018-10" db="EMBL/GenBank/DDBJ databases">
        <title>Sequencing the genomes of 1000 actinobacteria strains.</title>
        <authorList>
            <person name="Klenk H.-P."/>
        </authorList>
    </citation>
    <scope>NUCLEOTIDE SEQUENCE [LARGE SCALE GENOMIC DNA]</scope>
    <source>
        <strain evidence="6 7">DSM 45175</strain>
    </source>
</reference>
<name>A0A495JNE4_9ACTN</name>
<dbReference type="Pfam" id="PF03466">
    <property type="entry name" value="LysR_substrate"/>
    <property type="match status" value="1"/>
</dbReference>
<dbReference type="SUPFAM" id="SSF46785">
    <property type="entry name" value="Winged helix' DNA-binding domain"/>
    <property type="match status" value="1"/>
</dbReference>
<protein>
    <submittedName>
        <fullName evidence="6">Transcriptional regulator</fullName>
    </submittedName>
</protein>
<organism evidence="6 7">
    <name type="scientific">Micromonospora pisi</name>
    <dbReference type="NCBI Taxonomy" id="589240"/>
    <lineage>
        <taxon>Bacteria</taxon>
        <taxon>Bacillati</taxon>
        <taxon>Actinomycetota</taxon>
        <taxon>Actinomycetes</taxon>
        <taxon>Micromonosporales</taxon>
        <taxon>Micromonosporaceae</taxon>
        <taxon>Micromonospora</taxon>
    </lineage>
</organism>
<comment type="caution">
    <text evidence="6">The sequence shown here is derived from an EMBL/GenBank/DDBJ whole genome shotgun (WGS) entry which is preliminary data.</text>
</comment>
<gene>
    <name evidence="6" type="ORF">BDK92_3914</name>
</gene>
<evidence type="ECO:0000256" key="3">
    <source>
        <dbReference type="ARBA" id="ARBA00023125"/>
    </source>
</evidence>
<proteinExistence type="inferred from homology"/>
<dbReference type="InterPro" id="IPR036388">
    <property type="entry name" value="WH-like_DNA-bd_sf"/>
</dbReference>
<evidence type="ECO:0000313" key="7">
    <source>
        <dbReference type="Proteomes" id="UP000277671"/>
    </source>
</evidence>
<keyword evidence="2" id="KW-0805">Transcription regulation</keyword>
<dbReference type="AlphaFoldDB" id="A0A495JNE4"/>
<accession>A0A495JNE4</accession>
<keyword evidence="7" id="KW-1185">Reference proteome</keyword>
<dbReference type="PROSITE" id="PS50931">
    <property type="entry name" value="HTH_LYSR"/>
    <property type="match status" value="1"/>
</dbReference>
<dbReference type="PANTHER" id="PTHR30126">
    <property type="entry name" value="HTH-TYPE TRANSCRIPTIONAL REGULATOR"/>
    <property type="match status" value="1"/>
</dbReference>
<keyword evidence="3" id="KW-0238">DNA-binding</keyword>
<dbReference type="OrthoDB" id="9808620at2"/>
<evidence type="ECO:0000313" key="6">
    <source>
        <dbReference type="EMBL" id="RKR89559.1"/>
    </source>
</evidence>
<dbReference type="Pfam" id="PF00126">
    <property type="entry name" value="HTH_1"/>
    <property type="match status" value="1"/>
</dbReference>